<dbReference type="AlphaFoldDB" id="A0A4R5MC28"/>
<evidence type="ECO:0000313" key="1">
    <source>
        <dbReference type="EMBL" id="TDG24475.1"/>
    </source>
</evidence>
<name>A0A4R5MC28_9BURK</name>
<gene>
    <name evidence="1" type="ORF">EYW47_07875</name>
</gene>
<proteinExistence type="predicted"/>
<organism evidence="1 2">
    <name type="scientific">Paraburkholderia silviterrae</name>
    <dbReference type="NCBI Taxonomy" id="2528715"/>
    <lineage>
        <taxon>Bacteria</taxon>
        <taxon>Pseudomonadati</taxon>
        <taxon>Pseudomonadota</taxon>
        <taxon>Betaproteobacteria</taxon>
        <taxon>Burkholderiales</taxon>
        <taxon>Burkholderiaceae</taxon>
        <taxon>Paraburkholderia</taxon>
    </lineage>
</organism>
<dbReference type="RefSeq" id="WP_133194322.1">
    <property type="nucleotide sequence ID" value="NZ_SMRP01000003.1"/>
</dbReference>
<keyword evidence="2" id="KW-1185">Reference proteome</keyword>
<evidence type="ECO:0000313" key="2">
    <source>
        <dbReference type="Proteomes" id="UP000295722"/>
    </source>
</evidence>
<dbReference type="OrthoDB" id="9112593at2"/>
<dbReference type="Proteomes" id="UP000295722">
    <property type="component" value="Unassembled WGS sequence"/>
</dbReference>
<sequence>MSEALVNYVPATTRAVLAGFGGKVSVRLGRRDVVVSPHELPGEVEWRVDLLEWYAKRLVMNAVRLTPQARMATLAHARTALQHENGLHPLEAQAVVMSASQVLDRLGFPGLSGPPEGFLRVDGQLDRDWDALQRRYTHILAAGR</sequence>
<dbReference type="EMBL" id="SMRP01000003">
    <property type="protein sequence ID" value="TDG24475.1"/>
    <property type="molecule type" value="Genomic_DNA"/>
</dbReference>
<accession>A0A4R5MC28</accession>
<comment type="caution">
    <text evidence="1">The sequence shown here is derived from an EMBL/GenBank/DDBJ whole genome shotgun (WGS) entry which is preliminary data.</text>
</comment>
<protein>
    <submittedName>
        <fullName evidence="1">Uncharacterized protein</fullName>
    </submittedName>
</protein>
<reference evidence="1 2" key="1">
    <citation type="submission" date="2019-03" db="EMBL/GenBank/DDBJ databases">
        <title>Paraburkholderia sp. 4M-K11, isolated from subtropical forest soil.</title>
        <authorList>
            <person name="Gao Z.-H."/>
            <person name="Qiu L.-H."/>
        </authorList>
    </citation>
    <scope>NUCLEOTIDE SEQUENCE [LARGE SCALE GENOMIC DNA]</scope>
    <source>
        <strain evidence="1 2">4M-K11</strain>
    </source>
</reference>